<sequence length="235" mass="26579">MGHIIKSEGEKVDGGWTDWSLLSDSDCSEPCGGGEQTQVRTCTNPKPQNGGKDCEGPDHKSVRCNEESCEDRMENSEWEDWSSCSTTCGKGTRERVKKCVNGEDDGYKCDKIKDKSHKVEECKEWSPFQRDKCPNPCDKDSDEYSNIEKLKHCPDRAKCTDLSEDTGPKRNCKCVMGYELDEGNWKCREYLFFVGLEVDLASNAIEPHITPKEAKFSSSWCTIFAEGLDLFPRLD</sequence>
<keyword evidence="2" id="KW-0964">Secreted</keyword>
<feature type="region of interest" description="Disordered" evidence="6">
    <location>
        <begin position="29"/>
        <end position="59"/>
    </location>
</feature>
<gene>
    <name evidence="7" type="ORF">CDAR_11231</name>
</gene>
<dbReference type="Proteomes" id="UP001054837">
    <property type="component" value="Unassembled WGS sequence"/>
</dbReference>
<evidence type="ECO:0000313" key="7">
    <source>
        <dbReference type="EMBL" id="GIY18568.1"/>
    </source>
</evidence>
<evidence type="ECO:0000256" key="1">
    <source>
        <dbReference type="ARBA" id="ARBA00004613"/>
    </source>
</evidence>
<dbReference type="InterPro" id="IPR052065">
    <property type="entry name" value="Compl_asym_regulator"/>
</dbReference>
<proteinExistence type="predicted"/>
<accession>A0AAV4R9G1</accession>
<comment type="subcellular location">
    <subcellularLocation>
        <location evidence="1">Secreted</location>
    </subcellularLocation>
</comment>
<name>A0AAV4R9G1_9ARAC</name>
<dbReference type="PROSITE" id="PS50092">
    <property type="entry name" value="TSP1"/>
    <property type="match status" value="2"/>
</dbReference>
<dbReference type="SUPFAM" id="SSF82895">
    <property type="entry name" value="TSP-1 type 1 repeat"/>
    <property type="match status" value="2"/>
</dbReference>
<evidence type="ECO:0000313" key="8">
    <source>
        <dbReference type="Proteomes" id="UP001054837"/>
    </source>
</evidence>
<reference evidence="7 8" key="1">
    <citation type="submission" date="2021-06" db="EMBL/GenBank/DDBJ databases">
        <title>Caerostris darwini draft genome.</title>
        <authorList>
            <person name="Kono N."/>
            <person name="Arakawa K."/>
        </authorList>
    </citation>
    <scope>NUCLEOTIDE SEQUENCE [LARGE SCALE GENOMIC DNA]</scope>
</reference>
<dbReference type="SMART" id="SM00209">
    <property type="entry name" value="TSP1"/>
    <property type="match status" value="2"/>
</dbReference>
<feature type="compositionally biased region" description="Polar residues" evidence="6">
    <location>
        <begin position="36"/>
        <end position="47"/>
    </location>
</feature>
<comment type="caution">
    <text evidence="7">The sequence shown here is derived from an EMBL/GenBank/DDBJ whole genome shotgun (WGS) entry which is preliminary data.</text>
</comment>
<dbReference type="InterPro" id="IPR000884">
    <property type="entry name" value="TSP1_rpt"/>
</dbReference>
<dbReference type="EMBL" id="BPLQ01005929">
    <property type="protein sequence ID" value="GIY18568.1"/>
    <property type="molecule type" value="Genomic_DNA"/>
</dbReference>
<evidence type="ECO:0000256" key="5">
    <source>
        <dbReference type="ARBA" id="ARBA00023157"/>
    </source>
</evidence>
<evidence type="ECO:0000256" key="4">
    <source>
        <dbReference type="ARBA" id="ARBA00022737"/>
    </source>
</evidence>
<dbReference type="FunFam" id="2.20.100.10:FF:000002">
    <property type="entry name" value="Unc-5 netrin receptor C"/>
    <property type="match status" value="1"/>
</dbReference>
<dbReference type="PANTHER" id="PTHR22906:SF43">
    <property type="entry name" value="PROPERDIN"/>
    <property type="match status" value="1"/>
</dbReference>
<dbReference type="AlphaFoldDB" id="A0AAV4R9G1"/>
<keyword evidence="8" id="KW-1185">Reference proteome</keyword>
<dbReference type="InterPro" id="IPR036383">
    <property type="entry name" value="TSP1_rpt_sf"/>
</dbReference>
<dbReference type="Pfam" id="PF00090">
    <property type="entry name" value="TSP_1"/>
    <property type="match status" value="2"/>
</dbReference>
<keyword evidence="5" id="KW-1015">Disulfide bond</keyword>
<keyword evidence="3" id="KW-0732">Signal</keyword>
<keyword evidence="4" id="KW-0677">Repeat</keyword>
<dbReference type="Gene3D" id="2.20.100.10">
    <property type="entry name" value="Thrombospondin type-1 (TSP1) repeat"/>
    <property type="match status" value="2"/>
</dbReference>
<evidence type="ECO:0000256" key="3">
    <source>
        <dbReference type="ARBA" id="ARBA00022729"/>
    </source>
</evidence>
<organism evidence="7 8">
    <name type="scientific">Caerostris darwini</name>
    <dbReference type="NCBI Taxonomy" id="1538125"/>
    <lineage>
        <taxon>Eukaryota</taxon>
        <taxon>Metazoa</taxon>
        <taxon>Ecdysozoa</taxon>
        <taxon>Arthropoda</taxon>
        <taxon>Chelicerata</taxon>
        <taxon>Arachnida</taxon>
        <taxon>Araneae</taxon>
        <taxon>Araneomorphae</taxon>
        <taxon>Entelegynae</taxon>
        <taxon>Araneoidea</taxon>
        <taxon>Araneidae</taxon>
        <taxon>Caerostris</taxon>
    </lineage>
</organism>
<evidence type="ECO:0000256" key="2">
    <source>
        <dbReference type="ARBA" id="ARBA00022525"/>
    </source>
</evidence>
<dbReference type="PANTHER" id="PTHR22906">
    <property type="entry name" value="PROPERDIN"/>
    <property type="match status" value="1"/>
</dbReference>
<evidence type="ECO:0000256" key="6">
    <source>
        <dbReference type="SAM" id="MobiDB-lite"/>
    </source>
</evidence>
<protein>
    <submittedName>
        <fullName evidence="7">Mucin-like protein</fullName>
    </submittedName>
</protein>